<dbReference type="InterPro" id="IPR023313">
    <property type="entry name" value="UBQ-conjugating_AS"/>
</dbReference>
<comment type="function">
    <text evidence="7">Accepts ubiquitin from the E1 complex and catalyzes its covalent attachment to other proteins. In vitro catalyzes 'Lys-48'-linked polyubiquitination. Involved in endoplasmic reticulum-associated degradation (ERAD). Required for sterol-induced ubiquitination of 3-hydroxy-3-methylglutaryl coenzyme A reductase and its subsequent proteasomal degradation.</text>
</comment>
<evidence type="ECO:0000256" key="13">
    <source>
        <dbReference type="PROSITE-ProRule" id="PRU10133"/>
    </source>
</evidence>
<dbReference type="EC" id="2.3.2.23" evidence="2"/>
<evidence type="ECO:0000256" key="3">
    <source>
        <dbReference type="ARBA" id="ARBA00022679"/>
    </source>
</evidence>
<feature type="region of interest" description="Disordered" evidence="15">
    <location>
        <begin position="180"/>
        <end position="207"/>
    </location>
</feature>
<feature type="transmembrane region" description="Helical" evidence="16">
    <location>
        <begin position="217"/>
        <end position="238"/>
    </location>
</feature>
<evidence type="ECO:0000256" key="10">
    <source>
        <dbReference type="ARBA" id="ARBA00076340"/>
    </source>
</evidence>
<keyword evidence="16" id="KW-0812">Transmembrane</keyword>
<sequence>MAGFALKRLMAEYKQLNSNPPEGITAGPSSEDNFFEWNCLITGPPDTCFENGVFPARLSFPEDYPLSPPKMRFTCELFHPNIYADGKVCISILHTPGDDPTGYESSSERWSPVLSVEKVLISVVSMLAEPNDASPANVDAAKMWRENRQEFERLGRELATKTLQQSYYFLSKPSASRVEASGDSIAPKTNVQATPQPNVQNVTKPGNDNSLKSPSNFVFVIGSLIVVFFGVFLFFKFFKSYKVNAL</sequence>
<keyword evidence="4 14" id="KW-0547">Nucleotide-binding</keyword>
<accession>A0A811JWQ5</accession>
<dbReference type="SMART" id="SM00212">
    <property type="entry name" value="UBCc"/>
    <property type="match status" value="1"/>
</dbReference>
<keyword evidence="6 14" id="KW-0067">ATP-binding</keyword>
<evidence type="ECO:0000256" key="9">
    <source>
        <dbReference type="ARBA" id="ARBA00073285"/>
    </source>
</evidence>
<dbReference type="OrthoDB" id="19692at2759"/>
<dbReference type="Pfam" id="PF00179">
    <property type="entry name" value="UQ_con"/>
    <property type="match status" value="1"/>
</dbReference>
<evidence type="ECO:0000259" key="17">
    <source>
        <dbReference type="PROSITE" id="PS50127"/>
    </source>
</evidence>
<dbReference type="GO" id="GO:0005524">
    <property type="term" value="F:ATP binding"/>
    <property type="evidence" value="ECO:0007669"/>
    <property type="project" value="UniProtKB-UniRule"/>
</dbReference>
<feature type="active site" description="Glycyl thioester intermediate" evidence="13">
    <location>
        <position position="89"/>
    </location>
</feature>
<comment type="similarity">
    <text evidence="14">Belongs to the ubiquitin-conjugating enzyme family.</text>
</comment>
<dbReference type="EMBL" id="CAJFDH010000001">
    <property type="protein sequence ID" value="CAD5207747.1"/>
    <property type="molecule type" value="Genomic_DNA"/>
</dbReference>
<organism evidence="18 19">
    <name type="scientific">Bursaphelenchus okinawaensis</name>
    <dbReference type="NCBI Taxonomy" id="465554"/>
    <lineage>
        <taxon>Eukaryota</taxon>
        <taxon>Metazoa</taxon>
        <taxon>Ecdysozoa</taxon>
        <taxon>Nematoda</taxon>
        <taxon>Chromadorea</taxon>
        <taxon>Rhabditida</taxon>
        <taxon>Tylenchina</taxon>
        <taxon>Tylenchomorpha</taxon>
        <taxon>Aphelenchoidea</taxon>
        <taxon>Aphelenchoididae</taxon>
        <taxon>Bursaphelenchus</taxon>
    </lineage>
</organism>
<keyword evidence="16" id="KW-0472">Membrane</keyword>
<dbReference type="CDD" id="cd23796">
    <property type="entry name" value="UBCc_UBE2G2"/>
    <property type="match status" value="1"/>
</dbReference>
<evidence type="ECO:0000256" key="1">
    <source>
        <dbReference type="ARBA" id="ARBA00000485"/>
    </source>
</evidence>
<keyword evidence="3" id="KW-0808">Transferase</keyword>
<dbReference type="GO" id="GO:0036503">
    <property type="term" value="P:ERAD pathway"/>
    <property type="evidence" value="ECO:0007669"/>
    <property type="project" value="UniProtKB-ARBA"/>
</dbReference>
<dbReference type="GO" id="GO:0032446">
    <property type="term" value="P:protein modification by small protein conjugation"/>
    <property type="evidence" value="ECO:0007669"/>
    <property type="project" value="UniProtKB-ARBA"/>
</dbReference>
<protein>
    <recommendedName>
        <fullName evidence="9">Ubiquitin-conjugating enzyme E2 G2</fullName>
        <ecNumber evidence="2">2.3.2.23</ecNumber>
    </recommendedName>
    <alternativeName>
        <fullName evidence="12">E2 ubiquitin-conjugating enzyme G2</fullName>
    </alternativeName>
    <alternativeName>
        <fullName evidence="10">Ubiquitin carrier protein G2</fullName>
    </alternativeName>
    <alternativeName>
        <fullName evidence="11">Ubiquitin-protein ligase G2</fullName>
    </alternativeName>
</protein>
<gene>
    <name evidence="18" type="ORF">BOKJ2_LOCUS2352</name>
</gene>
<dbReference type="PROSITE" id="PS00183">
    <property type="entry name" value="UBC_1"/>
    <property type="match status" value="1"/>
</dbReference>
<dbReference type="Gene3D" id="3.10.110.10">
    <property type="entry name" value="Ubiquitin Conjugating Enzyme"/>
    <property type="match status" value="1"/>
</dbReference>
<keyword evidence="16" id="KW-1133">Transmembrane helix</keyword>
<comment type="subunit">
    <text evidence="8">Interacts with AUP1 (via C-terminus); the interaction recruits UBE2G2 to lipid droplets. Interacts with ubiquitin ligases AMFR/gp78 and RNF139/TRC8; recruitment to lipid droplets by AUP1 facilitates interaction of UBE2G2 with AMFR and RNF139, leading to sterol-induced ubiquitination of 3-hydroxy-3-methylglutaryl coenzyme A reductase and its subsequent proteasomal degradation.</text>
</comment>
<evidence type="ECO:0000256" key="12">
    <source>
        <dbReference type="ARBA" id="ARBA00079959"/>
    </source>
</evidence>
<name>A0A811JWQ5_9BILA</name>
<evidence type="ECO:0000256" key="7">
    <source>
        <dbReference type="ARBA" id="ARBA00055690"/>
    </source>
</evidence>
<evidence type="ECO:0000256" key="16">
    <source>
        <dbReference type="SAM" id="Phobius"/>
    </source>
</evidence>
<reference evidence="18" key="1">
    <citation type="submission" date="2020-09" db="EMBL/GenBank/DDBJ databases">
        <authorList>
            <person name="Kikuchi T."/>
        </authorList>
    </citation>
    <scope>NUCLEOTIDE SEQUENCE</scope>
    <source>
        <strain evidence="18">SH1</strain>
    </source>
</reference>
<evidence type="ECO:0000256" key="15">
    <source>
        <dbReference type="SAM" id="MobiDB-lite"/>
    </source>
</evidence>
<dbReference type="InterPro" id="IPR050113">
    <property type="entry name" value="Ub_conjugating_enzyme"/>
</dbReference>
<dbReference type="AlphaFoldDB" id="A0A811JWQ5"/>
<keyword evidence="5 14" id="KW-0833">Ubl conjugation pathway</keyword>
<evidence type="ECO:0000313" key="19">
    <source>
        <dbReference type="Proteomes" id="UP000614601"/>
    </source>
</evidence>
<keyword evidence="19" id="KW-1185">Reference proteome</keyword>
<feature type="domain" description="UBC core" evidence="17">
    <location>
        <begin position="4"/>
        <end position="164"/>
    </location>
</feature>
<comment type="caution">
    <text evidence="18">The sequence shown here is derived from an EMBL/GenBank/DDBJ whole genome shotgun (WGS) entry which is preliminary data.</text>
</comment>
<evidence type="ECO:0000256" key="5">
    <source>
        <dbReference type="ARBA" id="ARBA00022786"/>
    </source>
</evidence>
<dbReference type="PANTHER" id="PTHR24067">
    <property type="entry name" value="UBIQUITIN-CONJUGATING ENZYME E2"/>
    <property type="match status" value="1"/>
</dbReference>
<evidence type="ECO:0000256" key="4">
    <source>
        <dbReference type="ARBA" id="ARBA00022741"/>
    </source>
</evidence>
<comment type="catalytic activity">
    <reaction evidence="1">
        <text>S-ubiquitinyl-[E1 ubiquitin-activating enzyme]-L-cysteine + [E2 ubiquitin-conjugating enzyme]-L-cysteine = [E1 ubiquitin-activating enzyme]-L-cysteine + S-ubiquitinyl-[E2 ubiquitin-conjugating enzyme]-L-cysteine.</text>
        <dbReference type="EC" id="2.3.2.23"/>
    </reaction>
</comment>
<evidence type="ECO:0000256" key="11">
    <source>
        <dbReference type="ARBA" id="ARBA00079258"/>
    </source>
</evidence>
<evidence type="ECO:0000256" key="6">
    <source>
        <dbReference type="ARBA" id="ARBA00022840"/>
    </source>
</evidence>
<dbReference type="EMBL" id="CAJFCW020000001">
    <property type="protein sequence ID" value="CAG9086554.1"/>
    <property type="molecule type" value="Genomic_DNA"/>
</dbReference>
<feature type="compositionally biased region" description="Polar residues" evidence="15">
    <location>
        <begin position="187"/>
        <end position="207"/>
    </location>
</feature>
<evidence type="ECO:0000256" key="8">
    <source>
        <dbReference type="ARBA" id="ARBA00063420"/>
    </source>
</evidence>
<evidence type="ECO:0000256" key="2">
    <source>
        <dbReference type="ARBA" id="ARBA00012486"/>
    </source>
</evidence>
<dbReference type="FunFam" id="3.10.110.10:FF:000008">
    <property type="entry name" value="Ubiquitin-conjugating enzyme E2 G2"/>
    <property type="match status" value="1"/>
</dbReference>
<proteinExistence type="inferred from homology"/>
<dbReference type="PROSITE" id="PS50127">
    <property type="entry name" value="UBC_2"/>
    <property type="match status" value="1"/>
</dbReference>
<dbReference type="SUPFAM" id="SSF54495">
    <property type="entry name" value="UBC-like"/>
    <property type="match status" value="1"/>
</dbReference>
<evidence type="ECO:0000313" key="18">
    <source>
        <dbReference type="EMBL" id="CAD5207747.1"/>
    </source>
</evidence>
<dbReference type="InterPro" id="IPR000608">
    <property type="entry name" value="UBC"/>
</dbReference>
<dbReference type="GO" id="GO:0061631">
    <property type="term" value="F:ubiquitin conjugating enzyme activity"/>
    <property type="evidence" value="ECO:0007669"/>
    <property type="project" value="UniProtKB-EC"/>
</dbReference>
<dbReference type="Proteomes" id="UP000614601">
    <property type="component" value="Unassembled WGS sequence"/>
</dbReference>
<dbReference type="Proteomes" id="UP000783686">
    <property type="component" value="Unassembled WGS sequence"/>
</dbReference>
<dbReference type="InterPro" id="IPR016135">
    <property type="entry name" value="UBQ-conjugating_enzyme/RWD"/>
</dbReference>
<evidence type="ECO:0000256" key="14">
    <source>
        <dbReference type="RuleBase" id="RU362109"/>
    </source>
</evidence>